<gene>
    <name evidence="2" type="ORF">ISN44_As01g007960</name>
</gene>
<dbReference type="GO" id="GO:0010468">
    <property type="term" value="P:regulation of gene expression"/>
    <property type="evidence" value="ECO:0007669"/>
    <property type="project" value="InterPro"/>
</dbReference>
<name>A0A8T2H0F0_ARASU</name>
<evidence type="ECO:0000259" key="1">
    <source>
        <dbReference type="Pfam" id="PF01936"/>
    </source>
</evidence>
<dbReference type="Pfam" id="PF01936">
    <property type="entry name" value="NYN"/>
    <property type="match status" value="1"/>
</dbReference>
<dbReference type="GO" id="GO:0004540">
    <property type="term" value="F:RNA nuclease activity"/>
    <property type="evidence" value="ECO:0007669"/>
    <property type="project" value="InterPro"/>
</dbReference>
<protein>
    <submittedName>
        <fullName evidence="2">NYN domain limkain-b1-type</fullName>
    </submittedName>
</protein>
<dbReference type="PANTHER" id="PTHR14379">
    <property type="entry name" value="LIMKAIN B LKAP"/>
    <property type="match status" value="1"/>
</dbReference>
<dbReference type="InterPro" id="IPR024768">
    <property type="entry name" value="Marf1"/>
</dbReference>
<dbReference type="GO" id="GO:0005777">
    <property type="term" value="C:peroxisome"/>
    <property type="evidence" value="ECO:0007669"/>
    <property type="project" value="InterPro"/>
</dbReference>
<dbReference type="AlphaFoldDB" id="A0A8T2H0F0"/>
<evidence type="ECO:0000313" key="2">
    <source>
        <dbReference type="EMBL" id="KAG7653551.1"/>
    </source>
</evidence>
<keyword evidence="3" id="KW-1185">Reference proteome</keyword>
<comment type="caution">
    <text evidence="2">The sequence shown here is derived from an EMBL/GenBank/DDBJ whole genome shotgun (WGS) entry which is preliminary data.</text>
</comment>
<dbReference type="OrthoDB" id="1108152at2759"/>
<dbReference type="PANTHER" id="PTHR14379:SF19">
    <property type="entry name" value="ENDONUCLEASE OR GLYCOSYL HYDROLASE-RELATED"/>
    <property type="match status" value="1"/>
</dbReference>
<reference evidence="2 3" key="1">
    <citation type="submission" date="2020-12" db="EMBL/GenBank/DDBJ databases">
        <title>Concerted genomic and epigenomic changes stabilize Arabidopsis allopolyploids.</title>
        <authorList>
            <person name="Chen Z."/>
        </authorList>
    </citation>
    <scope>NUCLEOTIDE SEQUENCE [LARGE SCALE GENOMIC DNA]</scope>
    <source>
        <strain evidence="2">As9502</strain>
        <tissue evidence="2">Leaf</tissue>
    </source>
</reference>
<organism evidence="2 3">
    <name type="scientific">Arabidopsis suecica</name>
    <name type="common">Swedish thale-cress</name>
    <name type="synonym">Cardaminopsis suecica</name>
    <dbReference type="NCBI Taxonomy" id="45249"/>
    <lineage>
        <taxon>Eukaryota</taxon>
        <taxon>Viridiplantae</taxon>
        <taxon>Streptophyta</taxon>
        <taxon>Embryophyta</taxon>
        <taxon>Tracheophyta</taxon>
        <taxon>Spermatophyta</taxon>
        <taxon>Magnoliopsida</taxon>
        <taxon>eudicotyledons</taxon>
        <taxon>Gunneridae</taxon>
        <taxon>Pentapetalae</taxon>
        <taxon>rosids</taxon>
        <taxon>malvids</taxon>
        <taxon>Brassicales</taxon>
        <taxon>Brassicaceae</taxon>
        <taxon>Camelineae</taxon>
        <taxon>Arabidopsis</taxon>
    </lineage>
</organism>
<dbReference type="EMBL" id="JAEFBJ010000001">
    <property type="protein sequence ID" value="KAG7653551.1"/>
    <property type="molecule type" value="Genomic_DNA"/>
</dbReference>
<proteinExistence type="predicted"/>
<sequence>MMERPTTIEVAEAAIAVYWDMKMCPVPDGYDARRVGPFIEWNLRQLGYTGPITITAVGLLSDVPEQILEALFSSGVSLSNVPYGTRDVATLVLLRTFDFPLPASFMVISHPQQAALFLDLVSEIGYNTIFPFPLKEAASHLEDDDAKCLWENFLRAEAREEDKCSETGQSWVCGVCHGVTGRDFQSFITHLSTPKHIWEFPRWHTYATSGGNQIPCVGSDESEDAVEASVEAPLDSYPENPTIKPVLRLPLILIPRMLLSGLSSESTRRGGREEEEYEEYMALGVVLLEGLPFRVVNRTFVLYL</sequence>
<dbReference type="CDD" id="cd10910">
    <property type="entry name" value="PIN_limkain_b1_N_like"/>
    <property type="match status" value="1"/>
</dbReference>
<evidence type="ECO:0000313" key="3">
    <source>
        <dbReference type="Proteomes" id="UP000694251"/>
    </source>
</evidence>
<feature type="domain" description="NYN" evidence="1">
    <location>
        <begin position="15"/>
        <end position="90"/>
    </location>
</feature>
<dbReference type="Proteomes" id="UP000694251">
    <property type="component" value="Chromosome 1"/>
</dbReference>
<dbReference type="InterPro" id="IPR021139">
    <property type="entry name" value="NYN"/>
</dbReference>
<accession>A0A8T2H0F0</accession>